<dbReference type="Gene3D" id="3.40.630.10">
    <property type="entry name" value="Zn peptidases"/>
    <property type="match status" value="1"/>
</dbReference>
<dbReference type="PANTHER" id="PTHR32481:SF0">
    <property type="entry name" value="AMINOPEPTIDASE YPDE-RELATED"/>
    <property type="match status" value="1"/>
</dbReference>
<dbReference type="PANTHER" id="PTHR32481">
    <property type="entry name" value="AMINOPEPTIDASE"/>
    <property type="match status" value="1"/>
</dbReference>
<evidence type="ECO:0000256" key="8">
    <source>
        <dbReference type="PIRSR" id="PIRSR001123-2"/>
    </source>
</evidence>
<evidence type="ECO:0000256" key="3">
    <source>
        <dbReference type="ARBA" id="ARBA00022670"/>
    </source>
</evidence>
<comment type="caution">
    <text evidence="9">The sequence shown here is derived from an EMBL/GenBank/DDBJ whole genome shotgun (WGS) entry which is preliminary data.</text>
</comment>
<keyword evidence="3" id="KW-0645">Protease</keyword>
<dbReference type="InterPro" id="IPR023367">
    <property type="entry name" value="Peptidase_M42_dom2"/>
</dbReference>
<dbReference type="GO" id="GO:0006508">
    <property type="term" value="P:proteolysis"/>
    <property type="evidence" value="ECO:0007669"/>
    <property type="project" value="UniProtKB-KW"/>
</dbReference>
<reference evidence="9 10" key="1">
    <citation type="submission" date="2018-11" db="EMBL/GenBank/DDBJ databases">
        <title>Genomic Encyclopedia of Type Strains, Phase IV (KMG-IV): sequencing the most valuable type-strain genomes for metagenomic binning, comparative biology and taxonomic classification.</title>
        <authorList>
            <person name="Goeker M."/>
        </authorList>
    </citation>
    <scope>NUCLEOTIDE SEQUENCE [LARGE SCALE GENOMIC DNA]</scope>
    <source>
        <strain evidence="9 10">DSM 29158</strain>
    </source>
</reference>
<dbReference type="RefSeq" id="WP_414731043.1">
    <property type="nucleotide sequence ID" value="NZ_RKRK01000002.1"/>
</dbReference>
<dbReference type="InterPro" id="IPR051464">
    <property type="entry name" value="Peptidase_M42_aminopept"/>
</dbReference>
<evidence type="ECO:0000256" key="4">
    <source>
        <dbReference type="ARBA" id="ARBA00022723"/>
    </source>
</evidence>
<gene>
    <name evidence="9" type="ORF">EDD62_0311</name>
</gene>
<keyword evidence="2 9" id="KW-0031">Aminopeptidase</keyword>
<organism evidence="9 10">
    <name type="scientific">Abyssicoccus albus</name>
    <dbReference type="NCBI Taxonomy" id="1817405"/>
    <lineage>
        <taxon>Bacteria</taxon>
        <taxon>Bacillati</taxon>
        <taxon>Bacillota</taxon>
        <taxon>Bacilli</taxon>
        <taxon>Bacillales</taxon>
        <taxon>Abyssicoccaceae</taxon>
    </lineage>
</organism>
<evidence type="ECO:0000256" key="2">
    <source>
        <dbReference type="ARBA" id="ARBA00022438"/>
    </source>
</evidence>
<sequence length="361" mass="39595">MLNEQTIKRMKKLTEAHGAPGFEDDVREIMKDELSQFSDEIVYDGLGGIFAVKKSSNKNAKKVIIAAHMDEVGFMVSHIQDNGLLKFVPLGGWSTDVILAQKLEVKASSGDYYTGVVGSVPVHFRKQESKGGKPKVEDMLLDVGASSKEEVEGMGIELGDSIVPKVEFEQIGPKDSARYLAKAWDNRYGCLVAIEVLEALKDVQLDFDLYVGANVQEEVGLRGAKASSNMIKPDIAFVVDCSPANDMLGKDDDMGKLNNGTLLRIMDGTMILSPQMKTLLKTTADDHDIKYQYYRSPGGTDAGSIHLSNEGVLSAVVGICSRYIHTSYSIIDSRDYEAARSLLTILIKSLDDKKIESLYHS</sequence>
<dbReference type="Proteomes" id="UP000277108">
    <property type="component" value="Unassembled WGS sequence"/>
</dbReference>
<evidence type="ECO:0000256" key="6">
    <source>
        <dbReference type="PIRNR" id="PIRNR001123"/>
    </source>
</evidence>
<evidence type="ECO:0000313" key="9">
    <source>
        <dbReference type="EMBL" id="RPF57681.1"/>
    </source>
</evidence>
<dbReference type="InterPro" id="IPR008007">
    <property type="entry name" value="Peptidase_M42"/>
</dbReference>
<evidence type="ECO:0000313" key="10">
    <source>
        <dbReference type="Proteomes" id="UP000277108"/>
    </source>
</evidence>
<dbReference type="GO" id="GO:0004177">
    <property type="term" value="F:aminopeptidase activity"/>
    <property type="evidence" value="ECO:0007669"/>
    <property type="project" value="UniProtKB-UniRule"/>
</dbReference>
<evidence type="ECO:0000256" key="7">
    <source>
        <dbReference type="PIRSR" id="PIRSR001123-1"/>
    </source>
</evidence>
<comment type="cofactor">
    <cofactor evidence="8">
        <name>a divalent metal cation</name>
        <dbReference type="ChEBI" id="CHEBI:60240"/>
    </cofactor>
    <text evidence="8">Binds 2 divalent metal cations per subunit.</text>
</comment>
<feature type="binding site" evidence="8">
    <location>
        <position position="185"/>
    </location>
    <ligand>
        <name>Zn(2+)</name>
        <dbReference type="ChEBI" id="CHEBI:29105"/>
        <label>1</label>
    </ligand>
</feature>
<dbReference type="PIRSF" id="PIRSF001123">
    <property type="entry name" value="PepA_GA"/>
    <property type="match status" value="1"/>
</dbReference>
<dbReference type="Pfam" id="PF05343">
    <property type="entry name" value="Peptidase_M42"/>
    <property type="match status" value="1"/>
</dbReference>
<dbReference type="SUPFAM" id="SSF101821">
    <property type="entry name" value="Aminopeptidase/glucanase lid domain"/>
    <property type="match status" value="1"/>
</dbReference>
<feature type="binding site" evidence="8">
    <location>
        <position position="218"/>
    </location>
    <ligand>
        <name>Zn(2+)</name>
        <dbReference type="ChEBI" id="CHEBI:29105"/>
        <label>2</label>
    </ligand>
</feature>
<feature type="binding site" evidence="8">
    <location>
        <position position="240"/>
    </location>
    <ligand>
        <name>Zn(2+)</name>
        <dbReference type="ChEBI" id="CHEBI:29105"/>
        <label>1</label>
    </ligand>
</feature>
<name>A0A3N5CJ08_9BACL</name>
<keyword evidence="10" id="KW-1185">Reference proteome</keyword>
<dbReference type="EMBL" id="RKRK01000002">
    <property type="protein sequence ID" value="RPF57681.1"/>
    <property type="molecule type" value="Genomic_DNA"/>
</dbReference>
<proteinExistence type="inferred from homology"/>
<dbReference type="GO" id="GO:0046872">
    <property type="term" value="F:metal ion binding"/>
    <property type="evidence" value="ECO:0007669"/>
    <property type="project" value="UniProtKB-UniRule"/>
</dbReference>
<keyword evidence="4 8" id="KW-0479">Metal-binding</keyword>
<accession>A0A3N5CJ08</accession>
<dbReference type="CDD" id="cd05656">
    <property type="entry name" value="M42_Frv"/>
    <property type="match status" value="1"/>
</dbReference>
<evidence type="ECO:0000256" key="1">
    <source>
        <dbReference type="ARBA" id="ARBA00006272"/>
    </source>
</evidence>
<feature type="binding site" evidence="8">
    <location>
        <position position="325"/>
    </location>
    <ligand>
        <name>Zn(2+)</name>
        <dbReference type="ChEBI" id="CHEBI:29105"/>
        <label>2</label>
    </ligand>
</feature>
<keyword evidence="5" id="KW-0378">Hydrolase</keyword>
<protein>
    <submittedName>
        <fullName evidence="9">Glutamyl aminopeptidase</fullName>
    </submittedName>
</protein>
<dbReference type="AlphaFoldDB" id="A0A3N5CJ08"/>
<feature type="active site" description="Proton acceptor" evidence="7">
    <location>
        <position position="217"/>
    </location>
</feature>
<dbReference type="Gene3D" id="2.40.30.40">
    <property type="entry name" value="Peptidase M42, domain 2"/>
    <property type="match status" value="1"/>
</dbReference>
<dbReference type="SUPFAM" id="SSF53187">
    <property type="entry name" value="Zn-dependent exopeptidases"/>
    <property type="match status" value="1"/>
</dbReference>
<feature type="binding site" evidence="8">
    <location>
        <position position="68"/>
    </location>
    <ligand>
        <name>Zn(2+)</name>
        <dbReference type="ChEBI" id="CHEBI:29105"/>
        <label>1</label>
    </ligand>
</feature>
<feature type="binding site" evidence="8">
    <location>
        <position position="185"/>
    </location>
    <ligand>
        <name>Zn(2+)</name>
        <dbReference type="ChEBI" id="CHEBI:29105"/>
        <label>2</label>
    </ligand>
</feature>
<comment type="similarity">
    <text evidence="1 6">Belongs to the peptidase M42 family.</text>
</comment>
<evidence type="ECO:0000256" key="5">
    <source>
        <dbReference type="ARBA" id="ARBA00022801"/>
    </source>
</evidence>